<dbReference type="Proteomes" id="UP001523566">
    <property type="component" value="Unassembled WGS sequence"/>
</dbReference>
<dbReference type="PIRSF" id="PIRSF000193">
    <property type="entry name" value="Pyrrol-5-carb_rd"/>
    <property type="match status" value="1"/>
</dbReference>
<gene>
    <name evidence="5 10" type="primary">proC</name>
    <name evidence="10" type="ORF">NK125_00175</name>
</gene>
<keyword evidence="2 5" id="KW-0641">Proline biosynthesis</keyword>
<dbReference type="RefSeq" id="WP_262064620.1">
    <property type="nucleotide sequence ID" value="NZ_JAMXOD010000001.1"/>
</dbReference>
<sequence>MITKKIGVIGFGNMASAIITGALKKGVLAASNISTYDISSEATDRAKKLGIHVAKDNTEVIKNADIILLATKPQYTEDVFANCGKIDADKLFLSIVAGITSERLFAMMDVRPRLIRIMPNTPALVNEGAYGIAPYENATEEDKKEVAEIFSSIGVVEWISESLIDVVTGLSGGGPAYVAVFIEALADGAVKMGLPRKTAYRLAAQTCLGTAKMILDEDMHPGVLKDGVTSPGGTTMAGLQALEDGAFRGTVMDCVTAATEKSKSL</sequence>
<comment type="catalytic activity">
    <reaction evidence="5">
        <text>L-proline + NAD(+) = (S)-1-pyrroline-5-carboxylate + NADH + 2 H(+)</text>
        <dbReference type="Rhea" id="RHEA:14105"/>
        <dbReference type="ChEBI" id="CHEBI:15378"/>
        <dbReference type="ChEBI" id="CHEBI:17388"/>
        <dbReference type="ChEBI" id="CHEBI:57540"/>
        <dbReference type="ChEBI" id="CHEBI:57945"/>
        <dbReference type="ChEBI" id="CHEBI:60039"/>
        <dbReference type="EC" id="1.5.1.2"/>
    </reaction>
</comment>
<dbReference type="PROSITE" id="PS00521">
    <property type="entry name" value="P5CR"/>
    <property type="match status" value="1"/>
</dbReference>
<dbReference type="GO" id="GO:0004735">
    <property type="term" value="F:pyrroline-5-carboxylate reductase activity"/>
    <property type="evidence" value="ECO:0007669"/>
    <property type="project" value="UniProtKB-EC"/>
</dbReference>
<dbReference type="PANTHER" id="PTHR11645">
    <property type="entry name" value="PYRROLINE-5-CARBOXYLATE REDUCTASE"/>
    <property type="match status" value="1"/>
</dbReference>
<dbReference type="Pfam" id="PF14748">
    <property type="entry name" value="P5CR_dimer"/>
    <property type="match status" value="1"/>
</dbReference>
<evidence type="ECO:0000256" key="5">
    <source>
        <dbReference type="HAMAP-Rule" id="MF_01925"/>
    </source>
</evidence>
<dbReference type="Gene3D" id="3.40.50.720">
    <property type="entry name" value="NAD(P)-binding Rossmann-like Domain"/>
    <property type="match status" value="1"/>
</dbReference>
<evidence type="ECO:0000313" key="10">
    <source>
        <dbReference type="EMBL" id="MCP1100831.1"/>
    </source>
</evidence>
<comment type="caution">
    <text evidence="10">The sequence shown here is derived from an EMBL/GenBank/DDBJ whole genome shotgun (WGS) entry which is preliminary data.</text>
</comment>
<evidence type="ECO:0000256" key="1">
    <source>
        <dbReference type="ARBA" id="ARBA00005525"/>
    </source>
</evidence>
<evidence type="ECO:0000313" key="11">
    <source>
        <dbReference type="Proteomes" id="UP001523566"/>
    </source>
</evidence>
<dbReference type="SUPFAM" id="SSF48179">
    <property type="entry name" value="6-phosphogluconate dehydrogenase C-terminal domain-like"/>
    <property type="match status" value="1"/>
</dbReference>
<proteinExistence type="inferred from homology"/>
<keyword evidence="5 7" id="KW-0028">Amino-acid biosynthesis</keyword>
<keyword evidence="5" id="KW-0963">Cytoplasm</keyword>
<evidence type="ECO:0000256" key="7">
    <source>
        <dbReference type="RuleBase" id="RU003903"/>
    </source>
</evidence>
<dbReference type="InterPro" id="IPR053790">
    <property type="entry name" value="P5CR-like_CS"/>
</dbReference>
<dbReference type="SUPFAM" id="SSF51735">
    <property type="entry name" value="NAD(P)-binding Rossmann-fold domains"/>
    <property type="match status" value="1"/>
</dbReference>
<organism evidence="10 11">
    <name type="scientific">Aequitasia blattaphilus</name>
    <dbReference type="NCBI Taxonomy" id="2949332"/>
    <lineage>
        <taxon>Bacteria</taxon>
        <taxon>Bacillati</taxon>
        <taxon>Bacillota</taxon>
        <taxon>Clostridia</taxon>
        <taxon>Lachnospirales</taxon>
        <taxon>Lachnospiraceae</taxon>
        <taxon>Aequitasia</taxon>
    </lineage>
</organism>
<accession>A0ABT1E4R6</accession>
<evidence type="ECO:0000256" key="6">
    <source>
        <dbReference type="NCBIfam" id="TIGR00112"/>
    </source>
</evidence>
<dbReference type="InterPro" id="IPR029036">
    <property type="entry name" value="P5CR_dimer"/>
</dbReference>
<keyword evidence="4 5" id="KW-0560">Oxidoreductase</keyword>
<evidence type="ECO:0000256" key="4">
    <source>
        <dbReference type="ARBA" id="ARBA00023002"/>
    </source>
</evidence>
<evidence type="ECO:0000259" key="9">
    <source>
        <dbReference type="Pfam" id="PF14748"/>
    </source>
</evidence>
<dbReference type="InterPro" id="IPR000304">
    <property type="entry name" value="Pyrroline-COOH_reductase"/>
</dbReference>
<comment type="pathway">
    <text evidence="5 7">Amino-acid biosynthesis; L-proline biosynthesis; L-proline from L-glutamate 5-semialdehyde: step 1/1.</text>
</comment>
<dbReference type="Gene3D" id="1.10.3730.10">
    <property type="entry name" value="ProC C-terminal domain-like"/>
    <property type="match status" value="1"/>
</dbReference>
<comment type="similarity">
    <text evidence="1 5 7">Belongs to the pyrroline-5-carboxylate reductase family.</text>
</comment>
<name>A0ABT1E4R6_9FIRM</name>
<dbReference type="InterPro" id="IPR008927">
    <property type="entry name" value="6-PGluconate_DH-like_C_sf"/>
</dbReference>
<dbReference type="HAMAP" id="MF_01925">
    <property type="entry name" value="P5C_reductase"/>
    <property type="match status" value="1"/>
</dbReference>
<feature type="domain" description="Pyrroline-5-carboxylate reductase dimerisation" evidence="9">
    <location>
        <begin position="161"/>
        <end position="265"/>
    </location>
</feature>
<keyword evidence="11" id="KW-1185">Reference proteome</keyword>
<evidence type="ECO:0000256" key="3">
    <source>
        <dbReference type="ARBA" id="ARBA00022857"/>
    </source>
</evidence>
<evidence type="ECO:0000259" key="8">
    <source>
        <dbReference type="Pfam" id="PF03807"/>
    </source>
</evidence>
<protein>
    <recommendedName>
        <fullName evidence="5 6">Pyrroline-5-carboxylate reductase</fullName>
        <shortName evidence="5">P5C reductase</shortName>
        <shortName evidence="5">P5CR</shortName>
        <ecNumber evidence="5 6">1.5.1.2</ecNumber>
    </recommendedName>
    <alternativeName>
        <fullName evidence="5">PCA reductase</fullName>
    </alternativeName>
</protein>
<dbReference type="PANTHER" id="PTHR11645:SF0">
    <property type="entry name" value="PYRROLINE-5-CARBOXYLATE REDUCTASE 3"/>
    <property type="match status" value="1"/>
</dbReference>
<evidence type="ECO:0000256" key="2">
    <source>
        <dbReference type="ARBA" id="ARBA00022650"/>
    </source>
</evidence>
<comment type="function">
    <text evidence="5">Catalyzes the reduction of 1-pyrroline-5-carboxylate (PCA) to L-proline.</text>
</comment>
<reference evidence="10 11" key="1">
    <citation type="journal article" date="2022" name="Genome Biol. Evol.">
        <title>Host diet, physiology and behaviors set the stage for Lachnospiraceae cladogenesis.</title>
        <authorList>
            <person name="Vera-Ponce De Leon A."/>
            <person name="Schneider M."/>
            <person name="Jahnes B.C."/>
            <person name="Sadowski V."/>
            <person name="Camuy-Velez L.A."/>
            <person name="Duan J."/>
            <person name="Sabree Z.L."/>
        </authorList>
    </citation>
    <scope>NUCLEOTIDE SEQUENCE [LARGE SCALE GENOMIC DNA]</scope>
    <source>
        <strain evidence="10 11">PAL113</strain>
    </source>
</reference>
<dbReference type="Pfam" id="PF03807">
    <property type="entry name" value="F420_oxidored"/>
    <property type="match status" value="1"/>
</dbReference>
<keyword evidence="3 5" id="KW-0521">NADP</keyword>
<comment type="catalytic activity">
    <reaction evidence="5 7">
        <text>L-proline + NADP(+) = (S)-1-pyrroline-5-carboxylate + NADPH + 2 H(+)</text>
        <dbReference type="Rhea" id="RHEA:14109"/>
        <dbReference type="ChEBI" id="CHEBI:15378"/>
        <dbReference type="ChEBI" id="CHEBI:17388"/>
        <dbReference type="ChEBI" id="CHEBI:57783"/>
        <dbReference type="ChEBI" id="CHEBI:58349"/>
        <dbReference type="ChEBI" id="CHEBI:60039"/>
        <dbReference type="EC" id="1.5.1.2"/>
    </reaction>
</comment>
<dbReference type="EC" id="1.5.1.2" evidence="5 6"/>
<dbReference type="NCBIfam" id="TIGR00112">
    <property type="entry name" value="proC"/>
    <property type="match status" value="1"/>
</dbReference>
<comment type="subcellular location">
    <subcellularLocation>
        <location evidence="5">Cytoplasm</location>
    </subcellularLocation>
</comment>
<dbReference type="EMBL" id="JAMZFW010000001">
    <property type="protein sequence ID" value="MCP1100831.1"/>
    <property type="molecule type" value="Genomic_DNA"/>
</dbReference>
<feature type="domain" description="Pyrroline-5-carboxylate reductase catalytic N-terminal" evidence="8">
    <location>
        <begin position="5"/>
        <end position="98"/>
    </location>
</feature>
<dbReference type="InterPro" id="IPR036291">
    <property type="entry name" value="NAD(P)-bd_dom_sf"/>
</dbReference>
<dbReference type="InterPro" id="IPR028939">
    <property type="entry name" value="P5C_Rdtase_cat_N"/>
</dbReference>